<reference evidence="11" key="1">
    <citation type="submission" date="2025-08" db="UniProtKB">
        <authorList>
            <consortium name="RefSeq"/>
        </authorList>
    </citation>
    <scope>IDENTIFICATION</scope>
</reference>
<dbReference type="RefSeq" id="XP_036357082.1">
    <property type="nucleotide sequence ID" value="XM_036501189.1"/>
</dbReference>
<dbReference type="InterPro" id="IPR001828">
    <property type="entry name" value="ANF_lig-bd_rcpt"/>
</dbReference>
<dbReference type="InterPro" id="IPR050726">
    <property type="entry name" value="mGluR"/>
</dbReference>
<accession>A0A7E6EQM9</accession>
<feature type="domain" description="G-protein coupled receptors family 3 profile" evidence="9">
    <location>
        <begin position="1527"/>
        <end position="1731"/>
    </location>
</feature>
<dbReference type="GO" id="GO:0016020">
    <property type="term" value="C:membrane"/>
    <property type="evidence" value="ECO:0007669"/>
    <property type="project" value="UniProtKB-SubCell"/>
</dbReference>
<gene>
    <name evidence="11" type="primary">LOC115209262</name>
</gene>
<organism evidence="10 11">
    <name type="scientific">Octopus sinensis</name>
    <name type="common">East Asian common octopus</name>
    <dbReference type="NCBI Taxonomy" id="2607531"/>
    <lineage>
        <taxon>Eukaryota</taxon>
        <taxon>Metazoa</taxon>
        <taxon>Spiralia</taxon>
        <taxon>Lophotrochozoa</taxon>
        <taxon>Mollusca</taxon>
        <taxon>Cephalopoda</taxon>
        <taxon>Coleoidea</taxon>
        <taxon>Octopodiformes</taxon>
        <taxon>Octopoda</taxon>
        <taxon>Incirrata</taxon>
        <taxon>Octopodidae</taxon>
        <taxon>Octopus</taxon>
    </lineage>
</organism>
<dbReference type="SUPFAM" id="SSF53822">
    <property type="entry name" value="Periplasmic binding protein-like I"/>
    <property type="match status" value="2"/>
</dbReference>
<dbReference type="Gene3D" id="3.40.50.2300">
    <property type="match status" value="4"/>
</dbReference>
<dbReference type="InterPro" id="IPR000337">
    <property type="entry name" value="GPCR_3"/>
</dbReference>
<keyword evidence="6" id="KW-0325">Glycoprotein</keyword>
<dbReference type="PRINTS" id="PR00248">
    <property type="entry name" value="GPCRMGR"/>
</dbReference>
<evidence type="ECO:0000256" key="1">
    <source>
        <dbReference type="ARBA" id="ARBA00004141"/>
    </source>
</evidence>
<feature type="transmembrane region" description="Helical" evidence="7">
    <location>
        <begin position="1677"/>
        <end position="1697"/>
    </location>
</feature>
<comment type="subcellular location">
    <subcellularLocation>
        <location evidence="1">Membrane</location>
        <topology evidence="1">Multi-pass membrane protein</topology>
    </subcellularLocation>
</comment>
<keyword evidence="8" id="KW-0732">Signal</keyword>
<feature type="transmembrane region" description="Helical" evidence="7">
    <location>
        <begin position="1585"/>
        <end position="1611"/>
    </location>
</feature>
<protein>
    <submittedName>
        <fullName evidence="11">Uncharacterized protein LOC115209262 isoform X1</fullName>
    </submittedName>
</protein>
<evidence type="ECO:0000259" key="9">
    <source>
        <dbReference type="PROSITE" id="PS50259"/>
    </source>
</evidence>
<dbReference type="Pfam" id="PF01094">
    <property type="entry name" value="ANF_receptor"/>
    <property type="match status" value="3"/>
</dbReference>
<evidence type="ECO:0000313" key="11">
    <source>
        <dbReference type="RefSeq" id="XP_036357082.1"/>
    </source>
</evidence>
<evidence type="ECO:0000256" key="3">
    <source>
        <dbReference type="ARBA" id="ARBA00022989"/>
    </source>
</evidence>
<evidence type="ECO:0000256" key="6">
    <source>
        <dbReference type="ARBA" id="ARBA00023180"/>
    </source>
</evidence>
<feature type="transmembrane region" description="Helical" evidence="7">
    <location>
        <begin position="1525"/>
        <end position="1547"/>
    </location>
</feature>
<keyword evidence="10" id="KW-1185">Reference proteome</keyword>
<evidence type="ECO:0000256" key="2">
    <source>
        <dbReference type="ARBA" id="ARBA00022692"/>
    </source>
</evidence>
<keyword evidence="3 7" id="KW-1133">Transmembrane helix</keyword>
<dbReference type="InterPro" id="IPR028082">
    <property type="entry name" value="Peripla_BP_I"/>
</dbReference>
<keyword evidence="2 7" id="KW-0812">Transmembrane</keyword>
<name>A0A7E6EQM9_9MOLL</name>
<keyword evidence="5" id="KW-0675">Receptor</keyword>
<feature type="signal peptide" evidence="8">
    <location>
        <begin position="1"/>
        <end position="31"/>
    </location>
</feature>
<dbReference type="CDD" id="cd13953">
    <property type="entry name" value="7tm_classC_mGluR-like"/>
    <property type="match status" value="1"/>
</dbReference>
<evidence type="ECO:0000256" key="8">
    <source>
        <dbReference type="SAM" id="SignalP"/>
    </source>
</evidence>
<feature type="transmembrane region" description="Helical" evidence="7">
    <location>
        <begin position="1644"/>
        <end position="1665"/>
    </location>
</feature>
<evidence type="ECO:0000313" key="10">
    <source>
        <dbReference type="Proteomes" id="UP000515154"/>
    </source>
</evidence>
<evidence type="ECO:0000256" key="4">
    <source>
        <dbReference type="ARBA" id="ARBA00023136"/>
    </source>
</evidence>
<dbReference type="GO" id="GO:0004930">
    <property type="term" value="F:G protein-coupled receptor activity"/>
    <property type="evidence" value="ECO:0007669"/>
    <property type="project" value="InterPro"/>
</dbReference>
<feature type="transmembrane region" description="Helical" evidence="7">
    <location>
        <begin position="1559"/>
        <end position="1578"/>
    </location>
</feature>
<keyword evidence="4 7" id="KW-0472">Membrane</keyword>
<feature type="chain" id="PRO_5028801203" evidence="8">
    <location>
        <begin position="32"/>
        <end position="1792"/>
    </location>
</feature>
<dbReference type="PROSITE" id="PS50259">
    <property type="entry name" value="G_PROTEIN_RECEP_F3_4"/>
    <property type="match status" value="1"/>
</dbReference>
<evidence type="ECO:0000256" key="5">
    <source>
        <dbReference type="ARBA" id="ARBA00023170"/>
    </source>
</evidence>
<feature type="transmembrane region" description="Helical" evidence="7">
    <location>
        <begin position="1703"/>
        <end position="1725"/>
    </location>
</feature>
<dbReference type="PANTHER" id="PTHR24060">
    <property type="entry name" value="METABOTROPIC GLUTAMATE RECEPTOR"/>
    <property type="match status" value="1"/>
</dbReference>
<proteinExistence type="predicted"/>
<evidence type="ECO:0000256" key="7">
    <source>
        <dbReference type="SAM" id="Phobius"/>
    </source>
</evidence>
<dbReference type="InterPro" id="IPR017978">
    <property type="entry name" value="GPCR_3_C"/>
</dbReference>
<dbReference type="Pfam" id="PF00003">
    <property type="entry name" value="7tm_3"/>
    <property type="match status" value="1"/>
</dbReference>
<feature type="transmembrane region" description="Helical" evidence="7">
    <location>
        <begin position="1488"/>
        <end position="1513"/>
    </location>
</feature>
<dbReference type="Proteomes" id="UP000515154">
    <property type="component" value="Linkage group LG3"/>
</dbReference>
<sequence>METEEFIMKKSQRRCLLVVAFLVCCLQFSASALNETSHEPVFDVQPYNGSTTLVLLDINQKLNTNGSCSQPDIRSLLVAYSALWTHEYVNIASSQTNRGLKVFDCCSSPKRAVDILLSEIKGHGCSTTINGIVIFTSLEVFSEMKNYLQRFQIPQVIIWGELQKPPNPTPFQTIIRLKSIKKSKALVELSQSLDWSYINTRVSASADALEEYKSFLEQVALSETKICISMEEPASINQQSQSSTVLFFNNGLTNSGQHEAAMLSDATSKITLFISDSNSDLKQIVLNATTNGLLLREDLPPLKNFPLADVLVNRSNLMIDQAGEISRHWLTQNHFCKINNDVLGNCDVPNIQSVLSEALNLKSIHGVIKAIKMLSGDSNVTLNDSTTANNNVTNITRADDSWNDVFKMSNIENIWEMNTDFSLFATVGPVFEKPFIFSFVTQVGQINGSFYPLDKTRWRLISEKLHGSNCPSYCPACIQCSHNRTELSVSKFEEGDFYVALVLPVQKSLICDETNHENELLVDYFLKSLRQIKEKHSTVTGSKLGGIVIDSCHSQSDSENMCYSFIDKNGIKRVITSGNLLSTIHVPDLSKEPYQEHPKRNSLLPSIHITKIGCFFDNLNVQKYVSVILDVMESLRWSYLTILLSENPFMKAIHKDLSKQAKMKNMCIRNVILIEDLRRAQLLNQNNLFSEQDSSALVLLTDLSDTSEFLHSISKHYGSSHIFNFVFFPWNSKAISNLGSNLFQSSVFIEVNNPKSYEISRNVTSLNVSELESQLEMCHLSPSGKIYCPAGKIVKKSQKSVFFSYLTSVLEVTATALDQVSSKLCSGKKGLCNEFLEWPNVMSNFRHFLKTSPVFLFGEKTHFDENGALEANFAMKNLRRIGDEFEWIQVGQYTINRNMSLFKKSVRGYNALQDVKAPVSECNGWCPQCYQCDNSPGKTIDINNDFIYMPGDILITAMMPVRKAGRTIFECGDVTIDSDVDQLIEAVIYAVKTAKQRHNSLLKDIDPGLLILDTCSSKQKALTILGNFESCAYSLRQNSKEKSKKIEKNEDYYSSWGASPKLTPAYMAVGSSDVLDILLDSVADFKKPVMAIDKNGGTRRAQRDSDLHETTLSMTLSANARFSAMIGLINAYRWNHVFVVASDSPENHKLIQLFSDMTRSTKICILHIIWLKDILGVSYDDLSPNNETNSDDPFLYALKLLATDNTTKLIIAFISEDHFTKLNSLIKKSNLSVIWFFDQSPDGWERHPLNTTIPAGAFTIDRATQVYTEFEKYYNSSLRGTDNVWFSRQRQKRSSCQIKNNSQLRKTCLGKGIPADQAISPVTTDVIRATDAILFALQREYLDKCGGKGGLCKEFNSRNILTLDSFKNIEVEFESDSFQFDESREVVTSIAIYSRILNENNTKIIKVAEWKDDTLFEVIKTTILLNDNFGDDLDKEDVRLMMEASCEEKFCTCANMPPKPTPSMKSTMALTLRDEGFVKSTGQFRGTIWATVVITVAAAGVLTAIGIFTYLLYKYCLGTGCGRRYCTLALILLFALVVQYSTILPFVFTPNELVCEMRYFAPAFGYAFTLSIILVKLMNLHDYRLIGLGGTLSIVNQLLTIVFITGIQVAVGLQRWLLKKSALAKMVTYYGVSIYSCLFDKYDFIYYICYPMFLQILILLYAISLYKEKRNLREAKYILLACVFSIVVWLAWQLVYFLQPSKFMQPAVAIGILIFTTVNLSLIFIPKIHMMATLRYDVNKTSQDHYSTKADSDFFFERPFSLPGTLKTSVSEKTYARSYDAFENSNYSSGSV</sequence>